<dbReference type="GO" id="GO:0012505">
    <property type="term" value="C:endomembrane system"/>
    <property type="evidence" value="ECO:0007669"/>
    <property type="project" value="UniProtKB-SubCell"/>
</dbReference>
<keyword evidence="4 5" id="KW-0472">Membrane</keyword>
<dbReference type="RefSeq" id="WP_158061223.1">
    <property type="nucleotide sequence ID" value="NZ_CP044427.1"/>
</dbReference>
<feature type="transmembrane region" description="Helical" evidence="5">
    <location>
        <begin position="169"/>
        <end position="191"/>
    </location>
</feature>
<dbReference type="InterPro" id="IPR008217">
    <property type="entry name" value="Ccc1_fam"/>
</dbReference>
<evidence type="ECO:0000256" key="2">
    <source>
        <dbReference type="ARBA" id="ARBA00022692"/>
    </source>
</evidence>
<dbReference type="AlphaFoldDB" id="A0A5J6V5F9"/>
<dbReference type="InterPro" id="IPR039376">
    <property type="entry name" value="Ferritin_CCC1_N"/>
</dbReference>
<dbReference type="Proteomes" id="UP000326546">
    <property type="component" value="Chromosome"/>
</dbReference>
<evidence type="ECO:0000256" key="3">
    <source>
        <dbReference type="ARBA" id="ARBA00022989"/>
    </source>
</evidence>
<dbReference type="GO" id="GO:0030026">
    <property type="term" value="P:intracellular manganese ion homeostasis"/>
    <property type="evidence" value="ECO:0007669"/>
    <property type="project" value="InterPro"/>
</dbReference>
<sequence>MTTSNPSVDDVRRWRRHLADERANSRVFHDLAARRHGEERDILNALAEAEERHAQHWVTLLGDHAEPAPRVTLGHRVHAWLARRFGLLFVLSLLQRSKAGNPYARDADASSSMVADEAVHEEVLRALAARGRLHLSGNFRAAVFGANDGLVSNLALVMGMAAAVDSSSIVLTAGMAGLLAGALSMAAGEYISVRSARELLAASQPSHGTKDALGGLDLNTNELELVYRARGMDPDHARTRAADVLGQIHLRGLTPDDAVPAVMTDADEQDAVLNPWGAAMASFGFFAGGAVIPVLPYLAGLTGYAALLTALVLVGVALLLTGAVVGVLSGASPLARGLRQLLIGYGAAAATYLLGLAFGASGLG</sequence>
<feature type="transmembrane region" description="Helical" evidence="5">
    <location>
        <begin position="304"/>
        <end position="329"/>
    </location>
</feature>
<feature type="transmembrane region" description="Helical" evidence="5">
    <location>
        <begin position="276"/>
        <end position="298"/>
    </location>
</feature>
<comment type="subcellular location">
    <subcellularLocation>
        <location evidence="1">Endomembrane system</location>
        <topology evidence="1">Multi-pass membrane protein</topology>
    </subcellularLocation>
</comment>
<keyword evidence="7" id="KW-1185">Reference proteome</keyword>
<evidence type="ECO:0000313" key="7">
    <source>
        <dbReference type="Proteomes" id="UP000326546"/>
    </source>
</evidence>
<keyword evidence="3 5" id="KW-1133">Transmembrane helix</keyword>
<reference evidence="6 7" key="1">
    <citation type="submission" date="2019-09" db="EMBL/GenBank/DDBJ databases">
        <title>Serinicoccus pratensis sp. nov., isolated from meadow soil.</title>
        <authorList>
            <person name="Zhang W."/>
        </authorList>
    </citation>
    <scope>NUCLEOTIDE SEQUENCE [LARGE SCALE GENOMIC DNA]</scope>
    <source>
        <strain evidence="6 7">W204</strain>
    </source>
</reference>
<organism evidence="6 7">
    <name type="scientific">Ornithinimicrobium pratense</name>
    <dbReference type="NCBI Taxonomy" id="2593973"/>
    <lineage>
        <taxon>Bacteria</taxon>
        <taxon>Bacillati</taxon>
        <taxon>Actinomycetota</taxon>
        <taxon>Actinomycetes</taxon>
        <taxon>Micrococcales</taxon>
        <taxon>Ornithinimicrobiaceae</taxon>
        <taxon>Ornithinimicrobium</taxon>
    </lineage>
</organism>
<name>A0A5J6V5F9_9MICO</name>
<protein>
    <submittedName>
        <fullName evidence="6">Rubrerythrin family protein</fullName>
    </submittedName>
</protein>
<dbReference type="EMBL" id="CP044427">
    <property type="protein sequence ID" value="QFG68837.1"/>
    <property type="molecule type" value="Genomic_DNA"/>
</dbReference>
<dbReference type="PANTHER" id="PTHR31851">
    <property type="entry name" value="FE(2+)/MN(2+) TRANSPORTER PCL1"/>
    <property type="match status" value="1"/>
</dbReference>
<feature type="transmembrane region" description="Helical" evidence="5">
    <location>
        <begin position="141"/>
        <end position="163"/>
    </location>
</feature>
<dbReference type="Pfam" id="PF01988">
    <property type="entry name" value="VIT1"/>
    <property type="match status" value="1"/>
</dbReference>
<evidence type="ECO:0000256" key="1">
    <source>
        <dbReference type="ARBA" id="ARBA00004127"/>
    </source>
</evidence>
<evidence type="ECO:0000256" key="5">
    <source>
        <dbReference type="SAM" id="Phobius"/>
    </source>
</evidence>
<feature type="transmembrane region" description="Helical" evidence="5">
    <location>
        <begin position="341"/>
        <end position="363"/>
    </location>
</feature>
<dbReference type="CDD" id="cd01044">
    <property type="entry name" value="Ferritin_CCC1_N"/>
    <property type="match status" value="1"/>
</dbReference>
<gene>
    <name evidence="6" type="ORF">FY030_09075</name>
</gene>
<evidence type="ECO:0000256" key="4">
    <source>
        <dbReference type="ARBA" id="ARBA00023136"/>
    </source>
</evidence>
<dbReference type="OrthoDB" id="9789677at2"/>
<dbReference type="GO" id="GO:0005384">
    <property type="term" value="F:manganese ion transmembrane transporter activity"/>
    <property type="evidence" value="ECO:0007669"/>
    <property type="project" value="InterPro"/>
</dbReference>
<proteinExistence type="predicted"/>
<keyword evidence="2 5" id="KW-0812">Transmembrane</keyword>
<accession>A0A5J6V5F9</accession>
<dbReference type="KEGG" id="serw:FY030_09075"/>
<evidence type="ECO:0000313" key="6">
    <source>
        <dbReference type="EMBL" id="QFG68837.1"/>
    </source>
</evidence>